<feature type="transmembrane region" description="Helical" evidence="9">
    <location>
        <begin position="219"/>
        <end position="239"/>
    </location>
</feature>
<feature type="transmembrane region" description="Helical" evidence="9">
    <location>
        <begin position="273"/>
        <end position="291"/>
    </location>
</feature>
<reference evidence="12 13" key="1">
    <citation type="submission" date="2019-02" db="EMBL/GenBank/DDBJ databases">
        <title>Deep-cultivation of Planctomycetes and their phenomic and genomic characterization uncovers novel biology.</title>
        <authorList>
            <person name="Wiegand S."/>
            <person name="Jogler M."/>
            <person name="Boedeker C."/>
            <person name="Pinto D."/>
            <person name="Vollmers J."/>
            <person name="Rivas-Marin E."/>
            <person name="Kohn T."/>
            <person name="Peeters S.H."/>
            <person name="Heuer A."/>
            <person name="Rast P."/>
            <person name="Oberbeckmann S."/>
            <person name="Bunk B."/>
            <person name="Jeske O."/>
            <person name="Meyerdierks A."/>
            <person name="Storesund J.E."/>
            <person name="Kallscheuer N."/>
            <person name="Luecker S."/>
            <person name="Lage O.M."/>
            <person name="Pohl T."/>
            <person name="Merkel B.J."/>
            <person name="Hornburger P."/>
            <person name="Mueller R.-W."/>
            <person name="Bruemmer F."/>
            <person name="Labrenz M."/>
            <person name="Spormann A.M."/>
            <person name="Op den Camp H."/>
            <person name="Overmann J."/>
            <person name="Amann R."/>
            <person name="Jetten M.S.M."/>
            <person name="Mascher T."/>
            <person name="Medema M.H."/>
            <person name="Devos D.P."/>
            <person name="Kaster A.-K."/>
            <person name="Ovreas L."/>
            <person name="Rohde M."/>
            <person name="Galperin M.Y."/>
            <person name="Jogler C."/>
        </authorList>
    </citation>
    <scope>NUCLEOTIDE SEQUENCE [LARGE SCALE GENOMIC DNA]</scope>
    <source>
        <strain evidence="12 13">Pla175</strain>
    </source>
</reference>
<dbReference type="SUPFAM" id="SSF51735">
    <property type="entry name" value="NAD(P)-binding Rossmann-fold domains"/>
    <property type="match status" value="1"/>
</dbReference>
<evidence type="ECO:0000313" key="12">
    <source>
        <dbReference type="EMBL" id="QDU91633.1"/>
    </source>
</evidence>
<evidence type="ECO:0000259" key="10">
    <source>
        <dbReference type="Pfam" id="PF00999"/>
    </source>
</evidence>
<evidence type="ECO:0000256" key="2">
    <source>
        <dbReference type="ARBA" id="ARBA00022448"/>
    </source>
</evidence>
<dbReference type="KEGG" id="pnd:Pla175_50630"/>
<feature type="transmembrane region" description="Helical" evidence="9">
    <location>
        <begin position="59"/>
        <end position="78"/>
    </location>
</feature>
<feature type="transmembrane region" description="Helical" evidence="9">
    <location>
        <begin position="119"/>
        <end position="139"/>
    </location>
</feature>
<proteinExistence type="predicted"/>
<evidence type="ECO:0000256" key="1">
    <source>
        <dbReference type="ARBA" id="ARBA00004651"/>
    </source>
</evidence>
<feature type="domain" description="RCK N-terminal" evidence="11">
    <location>
        <begin position="419"/>
        <end position="526"/>
    </location>
</feature>
<keyword evidence="2" id="KW-0813">Transport</keyword>
<dbReference type="Pfam" id="PF02254">
    <property type="entry name" value="TrkA_N"/>
    <property type="match status" value="1"/>
</dbReference>
<feature type="transmembrane region" description="Helical" evidence="9">
    <location>
        <begin position="380"/>
        <end position="403"/>
    </location>
</feature>
<feature type="transmembrane region" description="Helical" evidence="9">
    <location>
        <begin position="188"/>
        <end position="212"/>
    </location>
</feature>
<feature type="domain" description="Cation/H+ exchanger transmembrane" evidence="10">
    <location>
        <begin position="24"/>
        <end position="404"/>
    </location>
</feature>
<evidence type="ECO:0000256" key="6">
    <source>
        <dbReference type="ARBA" id="ARBA00022989"/>
    </source>
</evidence>
<evidence type="ECO:0000256" key="3">
    <source>
        <dbReference type="ARBA" id="ARBA00022449"/>
    </source>
</evidence>
<feature type="transmembrane region" description="Helical" evidence="9">
    <location>
        <begin position="30"/>
        <end position="47"/>
    </location>
</feature>
<dbReference type="InterPro" id="IPR038770">
    <property type="entry name" value="Na+/solute_symporter_sf"/>
</dbReference>
<organism evidence="12 13">
    <name type="scientific">Pirellulimonas nuda</name>
    <dbReference type="NCBI Taxonomy" id="2528009"/>
    <lineage>
        <taxon>Bacteria</taxon>
        <taxon>Pseudomonadati</taxon>
        <taxon>Planctomycetota</taxon>
        <taxon>Planctomycetia</taxon>
        <taxon>Pirellulales</taxon>
        <taxon>Lacipirellulaceae</taxon>
        <taxon>Pirellulimonas</taxon>
    </lineage>
</organism>
<dbReference type="InterPro" id="IPR036291">
    <property type="entry name" value="NAD(P)-bd_dom_sf"/>
</dbReference>
<evidence type="ECO:0000259" key="11">
    <source>
        <dbReference type="Pfam" id="PF02254"/>
    </source>
</evidence>
<dbReference type="InterPro" id="IPR003148">
    <property type="entry name" value="RCK_N"/>
</dbReference>
<dbReference type="Pfam" id="PF00999">
    <property type="entry name" value="Na_H_Exchanger"/>
    <property type="match status" value="1"/>
</dbReference>
<dbReference type="PANTHER" id="PTHR32507:SF0">
    <property type="entry name" value="NA(+)_H(+) ANTIPORTER 2-RELATED"/>
    <property type="match status" value="1"/>
</dbReference>
<dbReference type="Gene3D" id="1.20.1530.20">
    <property type="match status" value="1"/>
</dbReference>
<dbReference type="PANTHER" id="PTHR32507">
    <property type="entry name" value="NA(+)/H(+) ANTIPORTER 1"/>
    <property type="match status" value="1"/>
</dbReference>
<dbReference type="GO" id="GO:1902600">
    <property type="term" value="P:proton transmembrane transport"/>
    <property type="evidence" value="ECO:0007669"/>
    <property type="project" value="InterPro"/>
</dbReference>
<keyword evidence="5 9" id="KW-0812">Transmembrane</keyword>
<keyword evidence="6 9" id="KW-1133">Transmembrane helix</keyword>
<protein>
    <submittedName>
        <fullName evidence="12">K(+)/H(+) antiporter NhaP2</fullName>
    </submittedName>
</protein>
<keyword evidence="3" id="KW-0050">Antiport</keyword>
<dbReference type="GO" id="GO:0015297">
    <property type="term" value="F:antiporter activity"/>
    <property type="evidence" value="ECO:0007669"/>
    <property type="project" value="UniProtKB-KW"/>
</dbReference>
<dbReference type="InterPro" id="IPR006153">
    <property type="entry name" value="Cation/H_exchanger_TM"/>
</dbReference>
<evidence type="ECO:0000256" key="9">
    <source>
        <dbReference type="SAM" id="Phobius"/>
    </source>
</evidence>
<feature type="transmembrane region" description="Helical" evidence="9">
    <location>
        <begin position="336"/>
        <end position="355"/>
    </location>
</feature>
<keyword evidence="7" id="KW-0406">Ion transport</keyword>
<gene>
    <name evidence="12" type="primary">nhaP2</name>
    <name evidence="12" type="ORF">Pla175_50630</name>
</gene>
<feature type="transmembrane region" description="Helical" evidence="9">
    <location>
        <begin position="6"/>
        <end position="25"/>
    </location>
</feature>
<dbReference type="Gene3D" id="3.40.50.720">
    <property type="entry name" value="NAD(P)-binding Rossmann-like Domain"/>
    <property type="match status" value="1"/>
</dbReference>
<evidence type="ECO:0000256" key="5">
    <source>
        <dbReference type="ARBA" id="ARBA00022692"/>
    </source>
</evidence>
<feature type="transmembrane region" description="Helical" evidence="9">
    <location>
        <begin position="160"/>
        <end position="182"/>
    </location>
</feature>
<dbReference type="AlphaFoldDB" id="A0A518DJI5"/>
<feature type="transmembrane region" description="Helical" evidence="9">
    <location>
        <begin position="303"/>
        <end position="324"/>
    </location>
</feature>
<keyword evidence="13" id="KW-1185">Reference proteome</keyword>
<sequence length="628" mass="67415">MNDYVTISIYLAAVLALGIAAQWIAWWRKLPAILLLLVFGLLLGWQAGPPRLWVGDKAIPPMTSLAVGVVLFEGGLSLRWREIRETSSVVVRLVSVGLLITWVGAALAAHYLAGFSWGLATLTGALLTVSGPTVIMPLLRQVRPERKIGSVIKWEGIVNDPIGAVLAALVFEVVAHGGGGLATEWFNGLAWSLCVGAVLGAVTALVIVELLARFWVPDYLQNGVILSLVMLVFAVSNYLQHESGLITVTVIGVWLANQRRASVKHVIEFKENLRVLLISVLFIILSSRVQITMADINRLGWGGLLFPVVLILLVRPLAVFVSTIGAPLNWREKTMLAWVHPRGIVAAAVASLFAIELSQQSRGAEAGELAAGLTGEGQQLVVLVFLTIVLTVTVYGLTLGPLARRLGLSRQNPQGVLFAGASPMIRELATAIQKEGFHTVLVDTNPQNVAAARLAGIPVVYAAIGSEFIHDEIDLGDVGRLLAMTPNDEVNAIAAMEFAPELGGANVYQIAPSQRSQERLQRIPAHRRGRVLFRDGLTYDDLQNRFAQGAQIKKTSLSKDFTYAAFRAKYGEAAVVLFAVPEKGRLIVNTAKTPLEPKAGYKLIALIDPSAVVAGDSAILTPASDAPA</sequence>
<accession>A0A518DJI5</accession>
<evidence type="ECO:0000313" key="13">
    <source>
        <dbReference type="Proteomes" id="UP000317429"/>
    </source>
</evidence>
<evidence type="ECO:0000256" key="8">
    <source>
        <dbReference type="ARBA" id="ARBA00023136"/>
    </source>
</evidence>
<keyword evidence="8 9" id="KW-0472">Membrane</keyword>
<dbReference type="GO" id="GO:0005886">
    <property type="term" value="C:plasma membrane"/>
    <property type="evidence" value="ECO:0007669"/>
    <property type="project" value="UniProtKB-SubCell"/>
</dbReference>
<keyword evidence="4" id="KW-1003">Cell membrane</keyword>
<dbReference type="Proteomes" id="UP000317429">
    <property type="component" value="Chromosome"/>
</dbReference>
<name>A0A518DJI5_9BACT</name>
<dbReference type="GO" id="GO:0006813">
    <property type="term" value="P:potassium ion transport"/>
    <property type="evidence" value="ECO:0007669"/>
    <property type="project" value="InterPro"/>
</dbReference>
<feature type="transmembrane region" description="Helical" evidence="9">
    <location>
        <begin position="90"/>
        <end position="113"/>
    </location>
</feature>
<evidence type="ECO:0000256" key="7">
    <source>
        <dbReference type="ARBA" id="ARBA00023065"/>
    </source>
</evidence>
<comment type="subcellular location">
    <subcellularLocation>
        <location evidence="1">Cell membrane</location>
        <topology evidence="1">Multi-pass membrane protein</topology>
    </subcellularLocation>
</comment>
<evidence type="ECO:0000256" key="4">
    <source>
        <dbReference type="ARBA" id="ARBA00022475"/>
    </source>
</evidence>
<dbReference type="EMBL" id="CP036291">
    <property type="protein sequence ID" value="QDU91633.1"/>
    <property type="molecule type" value="Genomic_DNA"/>
</dbReference>